<reference evidence="9 10" key="1">
    <citation type="submission" date="2016-12" db="EMBL/GenBank/DDBJ databases">
        <title>Domibacillus antri genome sequencing.</title>
        <authorList>
            <person name="Verma A."/>
            <person name="Krishnamurthi S."/>
        </authorList>
    </citation>
    <scope>NUCLEOTIDE SEQUENCE [LARGE SCALE GENOMIC DNA]</scope>
    <source>
        <strain evidence="9 10">XD80</strain>
    </source>
</reference>
<dbReference type="InterPro" id="IPR004358">
    <property type="entry name" value="Sig_transdc_His_kin-like_C"/>
</dbReference>
<dbReference type="InterPro" id="IPR005467">
    <property type="entry name" value="His_kinase_dom"/>
</dbReference>
<dbReference type="PRINTS" id="PR00344">
    <property type="entry name" value="BCTRLSENSOR"/>
</dbReference>
<evidence type="ECO:0000256" key="4">
    <source>
        <dbReference type="ARBA" id="ARBA00022741"/>
    </source>
</evidence>
<dbReference type="SUPFAM" id="SSF55874">
    <property type="entry name" value="ATPase domain of HSP90 chaperone/DNA topoisomerase II/histidine kinase"/>
    <property type="match status" value="1"/>
</dbReference>
<comment type="caution">
    <text evidence="9">The sequence shown here is derived from an EMBL/GenBank/DDBJ whole genome shotgun (WGS) entry which is preliminary data.</text>
</comment>
<keyword evidence="3" id="KW-0808">Transferase</keyword>
<evidence type="ECO:0000256" key="5">
    <source>
        <dbReference type="ARBA" id="ARBA00022777"/>
    </source>
</evidence>
<keyword evidence="10" id="KW-1185">Reference proteome</keyword>
<evidence type="ECO:0000256" key="7">
    <source>
        <dbReference type="ARBA" id="ARBA00023012"/>
    </source>
</evidence>
<dbReference type="Gene3D" id="3.30.565.10">
    <property type="entry name" value="Histidine kinase-like ATPase, C-terminal domain"/>
    <property type="match status" value="1"/>
</dbReference>
<protein>
    <recommendedName>
        <fullName evidence="2">histidine kinase</fullName>
        <ecNumber evidence="2">2.7.13.3</ecNumber>
    </recommendedName>
</protein>
<keyword evidence="5" id="KW-0418">Kinase</keyword>
<dbReference type="STRING" id="1714264.BTO30_07020"/>
<evidence type="ECO:0000256" key="6">
    <source>
        <dbReference type="ARBA" id="ARBA00022840"/>
    </source>
</evidence>
<evidence type="ECO:0000256" key="3">
    <source>
        <dbReference type="ARBA" id="ARBA00022679"/>
    </source>
</evidence>
<comment type="catalytic activity">
    <reaction evidence="1">
        <text>ATP + protein L-histidine = ADP + protein N-phospho-L-histidine.</text>
        <dbReference type="EC" id="2.7.13.3"/>
    </reaction>
</comment>
<keyword evidence="7" id="KW-0902">Two-component regulatory system</keyword>
<dbReference type="AlphaFoldDB" id="A0A1Q8Q6I3"/>
<organism evidence="9 10">
    <name type="scientific">Domibacillus antri</name>
    <dbReference type="NCBI Taxonomy" id="1714264"/>
    <lineage>
        <taxon>Bacteria</taxon>
        <taxon>Bacillati</taxon>
        <taxon>Bacillota</taxon>
        <taxon>Bacilli</taxon>
        <taxon>Bacillales</taxon>
        <taxon>Bacillaceae</taxon>
        <taxon>Domibacillus</taxon>
    </lineage>
</organism>
<dbReference type="PROSITE" id="PS50109">
    <property type="entry name" value="HIS_KIN"/>
    <property type="match status" value="1"/>
</dbReference>
<proteinExistence type="predicted"/>
<evidence type="ECO:0000259" key="8">
    <source>
        <dbReference type="PROSITE" id="PS50109"/>
    </source>
</evidence>
<dbReference type="InterPro" id="IPR036890">
    <property type="entry name" value="HATPase_C_sf"/>
</dbReference>
<dbReference type="InterPro" id="IPR003594">
    <property type="entry name" value="HATPase_dom"/>
</dbReference>
<keyword evidence="4" id="KW-0547">Nucleotide-binding</keyword>
<accession>A0A1Q8Q6I3</accession>
<evidence type="ECO:0000256" key="1">
    <source>
        <dbReference type="ARBA" id="ARBA00000085"/>
    </source>
</evidence>
<dbReference type="Pfam" id="PF02518">
    <property type="entry name" value="HATPase_c"/>
    <property type="match status" value="1"/>
</dbReference>
<evidence type="ECO:0000313" key="10">
    <source>
        <dbReference type="Proteomes" id="UP000185568"/>
    </source>
</evidence>
<dbReference type="GO" id="GO:0004673">
    <property type="term" value="F:protein histidine kinase activity"/>
    <property type="evidence" value="ECO:0007669"/>
    <property type="project" value="UniProtKB-EC"/>
</dbReference>
<dbReference type="GO" id="GO:0000160">
    <property type="term" value="P:phosphorelay signal transduction system"/>
    <property type="evidence" value="ECO:0007669"/>
    <property type="project" value="UniProtKB-KW"/>
</dbReference>
<dbReference type="GO" id="GO:0005524">
    <property type="term" value="F:ATP binding"/>
    <property type="evidence" value="ECO:0007669"/>
    <property type="project" value="UniProtKB-KW"/>
</dbReference>
<feature type="domain" description="Histidine kinase" evidence="8">
    <location>
        <begin position="1"/>
        <end position="78"/>
    </location>
</feature>
<dbReference type="EC" id="2.7.13.3" evidence="2"/>
<evidence type="ECO:0000313" key="9">
    <source>
        <dbReference type="EMBL" id="OLN22940.1"/>
    </source>
</evidence>
<name>A0A1Q8Q6I3_9BACI</name>
<sequence>MPHGRTITIQSTENNGKTFIKITDSGVEMTGEPHHERPQNGLGTMAVHSIVKFMRGEMKVESAIGKGTSFTLFIPAVENDHSAKNENGPP</sequence>
<evidence type="ECO:0000256" key="2">
    <source>
        <dbReference type="ARBA" id="ARBA00012438"/>
    </source>
</evidence>
<gene>
    <name evidence="9" type="ORF">BTO30_07020</name>
</gene>
<dbReference type="EMBL" id="MSDU01000012">
    <property type="protein sequence ID" value="OLN22940.1"/>
    <property type="molecule type" value="Genomic_DNA"/>
</dbReference>
<dbReference type="Proteomes" id="UP000185568">
    <property type="component" value="Unassembled WGS sequence"/>
</dbReference>
<keyword evidence="6" id="KW-0067">ATP-binding</keyword>